<dbReference type="AlphaFoldDB" id="A0A6H1TVV6"/>
<proteinExistence type="predicted"/>
<sequence length="212" mass="23512">MTYGRSASPDPTFPFEFVPQRTQDAELLHELEFVPGLKELLLVRQVHALEHATVWVLGEQAARDDRRRGRLGQLRDNQELGGMSSDRGFYLYGHVNTQQLRRAAQTALTRLTEGEWDLAVHPRCGTNLSVGMLLTAGLAFGISWLAPKGPLEQLFGLGVAATAAAQLTPDLGQLAQRYITTAIPFNLAIEEVSPVEDLWGRPSHFVGVRWIE</sequence>
<dbReference type="Pfam" id="PF19928">
    <property type="entry name" value="DUF6391"/>
    <property type="match status" value="1"/>
</dbReference>
<reference evidence="1 2" key="1">
    <citation type="submission" date="2020-04" db="EMBL/GenBank/DDBJ databases">
        <authorList>
            <person name="Basu S."/>
            <person name="Maruthanayagam V."/>
            <person name="Chakraborty S."/>
            <person name="Pramanik A."/>
            <person name="Mukherjee J."/>
            <person name="Brink B."/>
        </authorList>
    </citation>
    <scope>NUCLEOTIDE SEQUENCE [LARGE SCALE GENOMIC DNA]</scope>
    <source>
        <strain evidence="1 2">AP17</strain>
    </source>
</reference>
<accession>A0A6H1TVV6</accession>
<protein>
    <submittedName>
        <fullName evidence="1">Uncharacterized protein</fullName>
    </submittedName>
</protein>
<dbReference type="EMBL" id="CP051167">
    <property type="protein sequence ID" value="QIZ70734.1"/>
    <property type="molecule type" value="Genomic_DNA"/>
</dbReference>
<gene>
    <name evidence="1" type="ORF">HCG48_09190</name>
</gene>
<keyword evidence="2" id="KW-1185">Reference proteome</keyword>
<dbReference type="Proteomes" id="UP000500857">
    <property type="component" value="Chromosome"/>
</dbReference>
<name>A0A6H1TVV6_9CYAN</name>
<dbReference type="KEGG" id="oxy:HCG48_09190"/>
<evidence type="ECO:0000313" key="2">
    <source>
        <dbReference type="Proteomes" id="UP000500857"/>
    </source>
</evidence>
<evidence type="ECO:0000313" key="1">
    <source>
        <dbReference type="EMBL" id="QIZ70734.1"/>
    </source>
</evidence>
<dbReference type="RefSeq" id="WP_168568889.1">
    <property type="nucleotide sequence ID" value="NZ_CP051167.1"/>
</dbReference>
<organism evidence="1 2">
    <name type="scientific">Oxynema aestuarii AP17</name>
    <dbReference type="NCBI Taxonomy" id="2064643"/>
    <lineage>
        <taxon>Bacteria</taxon>
        <taxon>Bacillati</taxon>
        <taxon>Cyanobacteriota</taxon>
        <taxon>Cyanophyceae</taxon>
        <taxon>Oscillatoriophycideae</taxon>
        <taxon>Oscillatoriales</taxon>
        <taxon>Oscillatoriaceae</taxon>
        <taxon>Oxynema</taxon>
        <taxon>Oxynema aestuarii</taxon>
    </lineage>
</organism>